<dbReference type="AlphaFoldDB" id="A0A0C2U6F7"/>
<keyword evidence="3" id="KW-1185">Reference proteome</keyword>
<protein>
    <submittedName>
        <fullName evidence="2">Uncharacterized protein</fullName>
    </submittedName>
</protein>
<name>A0A0C2U6F7_PARME</name>
<evidence type="ECO:0000313" key="2">
    <source>
        <dbReference type="EMBL" id="KIL97042.1"/>
    </source>
</evidence>
<gene>
    <name evidence="2" type="ORF">CCC_00103</name>
</gene>
<reference evidence="2 3" key="1">
    <citation type="submission" date="2015-01" db="EMBL/GenBank/DDBJ databases">
        <title>Genome Sequence of Magnetospirillum magnetotacticum Strain MS-1.</title>
        <authorList>
            <person name="Marinov G.K."/>
            <person name="Smalley M.D."/>
            <person name="DeSalvo G."/>
        </authorList>
    </citation>
    <scope>NUCLEOTIDE SEQUENCE [LARGE SCALE GENOMIC DNA]</scope>
    <source>
        <strain evidence="2 3">MS-1</strain>
    </source>
</reference>
<sequence length="76" mass="8583">MREERHGQDEPGSHGRGSNHRGDYAQGRFRGYRNFTDPRFEANPARSLRHPGSATRYPGSRGKRLLDPGSHDVRPG</sequence>
<organism evidence="2 3">
    <name type="scientific">Paramagnetospirillum magnetotacticum MS-1</name>
    <dbReference type="NCBI Taxonomy" id="272627"/>
    <lineage>
        <taxon>Bacteria</taxon>
        <taxon>Pseudomonadati</taxon>
        <taxon>Pseudomonadota</taxon>
        <taxon>Alphaproteobacteria</taxon>
        <taxon>Rhodospirillales</taxon>
        <taxon>Magnetospirillaceae</taxon>
        <taxon>Paramagnetospirillum</taxon>
    </lineage>
</organism>
<comment type="caution">
    <text evidence="2">The sequence shown here is derived from an EMBL/GenBank/DDBJ whole genome shotgun (WGS) entry which is preliminary data.</text>
</comment>
<proteinExistence type="predicted"/>
<dbReference type="Proteomes" id="UP000031971">
    <property type="component" value="Unassembled WGS sequence"/>
</dbReference>
<feature type="compositionally biased region" description="Basic and acidic residues" evidence="1">
    <location>
        <begin position="64"/>
        <end position="76"/>
    </location>
</feature>
<accession>A0A0C2U6F7</accession>
<feature type="region of interest" description="Disordered" evidence="1">
    <location>
        <begin position="1"/>
        <end position="76"/>
    </location>
</feature>
<dbReference type="EMBL" id="JXSL01000030">
    <property type="protein sequence ID" value="KIL97042.1"/>
    <property type="molecule type" value="Genomic_DNA"/>
</dbReference>
<evidence type="ECO:0000256" key="1">
    <source>
        <dbReference type="SAM" id="MobiDB-lite"/>
    </source>
</evidence>
<feature type="compositionally biased region" description="Basic and acidic residues" evidence="1">
    <location>
        <begin position="1"/>
        <end position="13"/>
    </location>
</feature>
<evidence type="ECO:0000313" key="3">
    <source>
        <dbReference type="Proteomes" id="UP000031971"/>
    </source>
</evidence>